<organism evidence="6 7">
    <name type="scientific">Vanilla planifolia</name>
    <name type="common">Vanilla</name>
    <dbReference type="NCBI Taxonomy" id="51239"/>
    <lineage>
        <taxon>Eukaryota</taxon>
        <taxon>Viridiplantae</taxon>
        <taxon>Streptophyta</taxon>
        <taxon>Embryophyta</taxon>
        <taxon>Tracheophyta</taxon>
        <taxon>Spermatophyta</taxon>
        <taxon>Magnoliopsida</taxon>
        <taxon>Liliopsida</taxon>
        <taxon>Asparagales</taxon>
        <taxon>Orchidaceae</taxon>
        <taxon>Vanilloideae</taxon>
        <taxon>Vanilleae</taxon>
        <taxon>Vanilla</taxon>
    </lineage>
</organism>
<dbReference type="SUPFAM" id="SSF53756">
    <property type="entry name" value="UDP-Glycosyltransferase/glycogen phosphorylase"/>
    <property type="match status" value="1"/>
</dbReference>
<evidence type="ECO:0000313" key="6">
    <source>
        <dbReference type="EMBL" id="KAG0482951.1"/>
    </source>
</evidence>
<sequence length="496" mass="54456">MAGSAQPTKTHILLVPYPLQGHIIPAVHLALKLAAAGFSITFVNTEAVHHQTALAHQLLPSPIIEGGGGSHRDIFAAARAYGLDIRYELVGDGLPVCFDRSLHHDEFMSHLLHCLRDNVEALVRRLPSLSCLIADTFFVWPATLARSLSIPYVSFWTEAALVFSVYYHMDLLRQHGHFPASDEHQTEIITYLPGVPAIGRMDLMSYIQEADTTSVVHQIIFKAFEEAHQADFILCNTVEELEPSTIAALQEKKPFYAVGPIFPAGFTRSTVATSLWVESDCSQWLDARPIGSVLYISFGSYAHIKKADLDEIAHGVMASRANFVWVLRPDVVSSADPDPLPARFREETEGRGIVVPWCCQVEVLSHAAVGAFLTHCGWNSILESIWSGVPMLCFPLLTDQFTNRKLVVEDWRVGINLCGGKSRGPVNRSEVAAKIDGLMTGEEGMGTREELNKVRSVLQGALATGGSSHRNFLKFIEDLKDSISKRTTCEAAGDGG</sequence>
<accession>A0A835V4M6</accession>
<evidence type="ECO:0000256" key="2">
    <source>
        <dbReference type="ARBA" id="ARBA00022676"/>
    </source>
</evidence>
<dbReference type="OrthoDB" id="5835829at2759"/>
<evidence type="ECO:0000256" key="3">
    <source>
        <dbReference type="ARBA" id="ARBA00022679"/>
    </source>
</evidence>
<dbReference type="EMBL" id="JADCNM010000005">
    <property type="protein sequence ID" value="KAG0482951.1"/>
    <property type="molecule type" value="Genomic_DNA"/>
</dbReference>
<dbReference type="EC" id="2.4.1.-" evidence="5"/>
<dbReference type="Pfam" id="PF00201">
    <property type="entry name" value="UDPGT"/>
    <property type="match status" value="1"/>
</dbReference>
<keyword evidence="3 4" id="KW-0808">Transferase</keyword>
<protein>
    <recommendedName>
        <fullName evidence="5">Glycosyltransferase</fullName>
        <ecNumber evidence="5">2.4.1.-</ecNumber>
    </recommendedName>
</protein>
<dbReference type="InterPro" id="IPR002213">
    <property type="entry name" value="UDP_glucos_trans"/>
</dbReference>
<dbReference type="GO" id="GO:0080043">
    <property type="term" value="F:quercetin 3-O-glucosyltransferase activity"/>
    <property type="evidence" value="ECO:0007669"/>
    <property type="project" value="TreeGrafter"/>
</dbReference>
<keyword evidence="2 4" id="KW-0328">Glycosyltransferase</keyword>
<dbReference type="Gene3D" id="3.40.50.2000">
    <property type="entry name" value="Glycogen Phosphorylase B"/>
    <property type="match status" value="2"/>
</dbReference>
<evidence type="ECO:0000256" key="5">
    <source>
        <dbReference type="RuleBase" id="RU362057"/>
    </source>
</evidence>
<dbReference type="PROSITE" id="PS00375">
    <property type="entry name" value="UDPGT"/>
    <property type="match status" value="1"/>
</dbReference>
<proteinExistence type="inferred from homology"/>
<evidence type="ECO:0000256" key="4">
    <source>
        <dbReference type="RuleBase" id="RU003718"/>
    </source>
</evidence>
<dbReference type="FunFam" id="3.40.50.2000:FF:000078">
    <property type="entry name" value="Glycosyltransferase"/>
    <property type="match status" value="1"/>
</dbReference>
<evidence type="ECO:0000313" key="7">
    <source>
        <dbReference type="Proteomes" id="UP000639772"/>
    </source>
</evidence>
<dbReference type="PANTHER" id="PTHR11926:SF1494">
    <property type="entry name" value="FLAVONOL 3-O-GLUCOSYLTRANSFERASE UGT76E12-RELATED"/>
    <property type="match status" value="1"/>
</dbReference>
<evidence type="ECO:0000256" key="1">
    <source>
        <dbReference type="ARBA" id="ARBA00009995"/>
    </source>
</evidence>
<dbReference type="InterPro" id="IPR035595">
    <property type="entry name" value="UDP_glycos_trans_CS"/>
</dbReference>
<reference evidence="6 7" key="1">
    <citation type="journal article" date="2020" name="Nat. Food">
        <title>A phased Vanilla planifolia genome enables genetic improvement of flavour and production.</title>
        <authorList>
            <person name="Hasing T."/>
            <person name="Tang H."/>
            <person name="Brym M."/>
            <person name="Khazi F."/>
            <person name="Huang T."/>
            <person name="Chambers A.H."/>
        </authorList>
    </citation>
    <scope>NUCLEOTIDE SEQUENCE [LARGE SCALE GENOMIC DNA]</scope>
    <source>
        <tissue evidence="6">Leaf</tissue>
    </source>
</reference>
<dbReference type="GO" id="GO:0080044">
    <property type="term" value="F:quercetin 7-O-glucosyltransferase activity"/>
    <property type="evidence" value="ECO:0007669"/>
    <property type="project" value="TreeGrafter"/>
</dbReference>
<dbReference type="AlphaFoldDB" id="A0A835V4M6"/>
<name>A0A835V4M6_VANPL</name>
<dbReference type="CDD" id="cd03784">
    <property type="entry name" value="GT1_Gtf-like"/>
    <property type="match status" value="1"/>
</dbReference>
<comment type="similarity">
    <text evidence="1 4">Belongs to the UDP-glycosyltransferase family.</text>
</comment>
<gene>
    <name evidence="6" type="ORF">HPP92_011035</name>
</gene>
<dbReference type="PANTHER" id="PTHR11926">
    <property type="entry name" value="GLUCOSYL/GLUCURONOSYL TRANSFERASES"/>
    <property type="match status" value="1"/>
</dbReference>
<comment type="caution">
    <text evidence="6">The sequence shown here is derived from an EMBL/GenBank/DDBJ whole genome shotgun (WGS) entry which is preliminary data.</text>
</comment>
<dbReference type="Proteomes" id="UP000639772">
    <property type="component" value="Unassembled WGS sequence"/>
</dbReference>